<organism evidence="7 8">
    <name type="scientific">Ornithorhynchus anatinus</name>
    <name type="common">Duckbill platypus</name>
    <dbReference type="NCBI Taxonomy" id="9258"/>
    <lineage>
        <taxon>Eukaryota</taxon>
        <taxon>Metazoa</taxon>
        <taxon>Chordata</taxon>
        <taxon>Craniata</taxon>
        <taxon>Vertebrata</taxon>
        <taxon>Euteleostomi</taxon>
        <taxon>Mammalia</taxon>
        <taxon>Monotremata</taxon>
        <taxon>Ornithorhynchidae</taxon>
        <taxon>Ornithorhynchus</taxon>
    </lineage>
</organism>
<keyword evidence="2 5" id="KW-0443">Lipid metabolism</keyword>
<name>A0A6I8NRA4_ORNAN</name>
<evidence type="ECO:0000256" key="3">
    <source>
        <dbReference type="ARBA" id="ARBA00023422"/>
    </source>
</evidence>
<dbReference type="GO" id="GO:0009395">
    <property type="term" value="P:phospholipid catabolic process"/>
    <property type="evidence" value="ECO:0007669"/>
    <property type="project" value="InterPro"/>
</dbReference>
<evidence type="ECO:0000256" key="2">
    <source>
        <dbReference type="ARBA" id="ARBA00023098"/>
    </source>
</evidence>
<dbReference type="SUPFAM" id="SSF52151">
    <property type="entry name" value="FabD/lysophospholipase-like"/>
    <property type="match status" value="1"/>
</dbReference>
<keyword evidence="8" id="KW-1185">Reference proteome</keyword>
<evidence type="ECO:0000313" key="8">
    <source>
        <dbReference type="Proteomes" id="UP000002279"/>
    </source>
</evidence>
<dbReference type="AlphaFoldDB" id="A0A6I8NRA4"/>
<protein>
    <recommendedName>
        <fullName evidence="6">PLA2c domain-containing protein</fullName>
    </recommendedName>
</protein>
<keyword evidence="5" id="KW-0442">Lipid degradation</keyword>
<dbReference type="Ensembl" id="ENSOANT00000048231.1">
    <property type="protein sequence ID" value="ENSOANP00000043555.1"/>
    <property type="gene ID" value="ENSOANG00000048004.1"/>
</dbReference>
<keyword evidence="1 5" id="KW-0378">Hydrolase</keyword>
<evidence type="ECO:0000256" key="5">
    <source>
        <dbReference type="PROSITE-ProRule" id="PRU00555"/>
    </source>
</evidence>
<accession>A0A6I8NRA4</accession>
<proteinExistence type="predicted"/>
<dbReference type="PANTHER" id="PTHR10728">
    <property type="entry name" value="CYTOSOLIC PHOSPHOLIPASE A2"/>
    <property type="match status" value="1"/>
</dbReference>
<dbReference type="Gene3D" id="3.40.1090.10">
    <property type="entry name" value="Cytosolic phospholipase A2 catalytic domain"/>
    <property type="match status" value="1"/>
</dbReference>
<evidence type="ECO:0000259" key="6">
    <source>
        <dbReference type="PROSITE" id="PS51210"/>
    </source>
</evidence>
<dbReference type="InterPro" id="IPR002642">
    <property type="entry name" value="LysoPLipase_cat_dom"/>
</dbReference>
<dbReference type="InterPro" id="IPR016035">
    <property type="entry name" value="Acyl_Trfase/lysoPLipase"/>
</dbReference>
<dbReference type="InParanoid" id="A0A6I8NRA4"/>
<dbReference type="OMA" id="YIMLHEV"/>
<dbReference type="PROSITE" id="PS51210">
    <property type="entry name" value="PLA2C"/>
    <property type="match status" value="1"/>
</dbReference>
<reference evidence="7" key="2">
    <citation type="submission" date="2025-08" db="UniProtKB">
        <authorList>
            <consortium name="Ensembl"/>
        </authorList>
    </citation>
    <scope>IDENTIFICATION</scope>
    <source>
        <strain evidence="7">Glennie</strain>
    </source>
</reference>
<evidence type="ECO:0000256" key="4">
    <source>
        <dbReference type="ARBA" id="ARBA00048373"/>
    </source>
</evidence>
<evidence type="ECO:0000313" key="7">
    <source>
        <dbReference type="Ensembl" id="ENSOANP00000043555.1"/>
    </source>
</evidence>
<comment type="catalytic activity">
    <reaction evidence="4">
        <text>1-hexadecanoyl-2-(5Z,8Z,11Z,14Z-eicosatetraenoyl)-sn-glycero-3-phosphocholine + H2O = 1-hexadecanoyl-sn-glycero-3-phosphocholine + (5Z,8Z,11Z,14Z)-eicosatetraenoate + H(+)</text>
        <dbReference type="Rhea" id="RHEA:40427"/>
        <dbReference type="ChEBI" id="CHEBI:15377"/>
        <dbReference type="ChEBI" id="CHEBI:15378"/>
        <dbReference type="ChEBI" id="CHEBI:32395"/>
        <dbReference type="ChEBI" id="CHEBI:72998"/>
        <dbReference type="ChEBI" id="CHEBI:73003"/>
    </reaction>
    <physiologicalReaction direction="left-to-right" evidence="4">
        <dbReference type="Rhea" id="RHEA:40428"/>
    </physiologicalReaction>
</comment>
<reference evidence="7" key="3">
    <citation type="submission" date="2025-09" db="UniProtKB">
        <authorList>
            <consortium name="Ensembl"/>
        </authorList>
    </citation>
    <scope>IDENTIFICATION</scope>
    <source>
        <strain evidence="7">Glennie</strain>
    </source>
</reference>
<evidence type="ECO:0000256" key="1">
    <source>
        <dbReference type="ARBA" id="ARBA00022801"/>
    </source>
</evidence>
<dbReference type="GeneTree" id="ENSGT01030000234606"/>
<dbReference type="PANTHER" id="PTHR10728:SF39">
    <property type="entry name" value="CYTOSOLIC PHOSPHOLIPASE A2 GAMMA"/>
    <property type="match status" value="1"/>
</dbReference>
<dbReference type="GO" id="GO:0004623">
    <property type="term" value="F:phospholipase A2 activity"/>
    <property type="evidence" value="ECO:0007669"/>
    <property type="project" value="UniProtKB-EC"/>
</dbReference>
<dbReference type="Bgee" id="ENSOANG00000048004">
    <property type="expression patterns" value="Expressed in heart"/>
</dbReference>
<dbReference type="Pfam" id="PF01735">
    <property type="entry name" value="PLA2_B"/>
    <property type="match status" value="1"/>
</dbReference>
<comment type="catalytic activity">
    <reaction evidence="3">
        <text>a 1,2-diacyl-sn-glycero-3-phosphocholine + H2O = a 1-acyl-sn-glycero-3-phosphocholine + a fatty acid + H(+)</text>
        <dbReference type="Rhea" id="RHEA:15801"/>
        <dbReference type="ChEBI" id="CHEBI:15377"/>
        <dbReference type="ChEBI" id="CHEBI:15378"/>
        <dbReference type="ChEBI" id="CHEBI:28868"/>
        <dbReference type="ChEBI" id="CHEBI:57643"/>
        <dbReference type="ChEBI" id="CHEBI:58168"/>
        <dbReference type="EC" id="3.1.1.4"/>
    </reaction>
    <physiologicalReaction direction="left-to-right" evidence="3">
        <dbReference type="Rhea" id="RHEA:15802"/>
    </physiologicalReaction>
</comment>
<dbReference type="Proteomes" id="UP000002279">
    <property type="component" value="Chromosome 5"/>
</dbReference>
<reference evidence="7 8" key="1">
    <citation type="journal article" date="2008" name="Nature">
        <title>Genome analysis of the platypus reveals unique signatures of evolution.</title>
        <authorList>
            <person name="Warren W.C."/>
            <person name="Hillier L.W."/>
            <person name="Marshall Graves J.A."/>
            <person name="Birney E."/>
            <person name="Ponting C.P."/>
            <person name="Grutzner F."/>
            <person name="Belov K."/>
            <person name="Miller W."/>
            <person name="Clarke L."/>
            <person name="Chinwalla A.T."/>
            <person name="Yang S.P."/>
            <person name="Heger A."/>
            <person name="Locke D.P."/>
            <person name="Miethke P."/>
            <person name="Waters P.D."/>
            <person name="Veyrunes F."/>
            <person name="Fulton L."/>
            <person name="Fulton B."/>
            <person name="Graves T."/>
            <person name="Wallis J."/>
            <person name="Puente X.S."/>
            <person name="Lopez-Otin C."/>
            <person name="Ordonez G.R."/>
            <person name="Eichler E.E."/>
            <person name="Chen L."/>
            <person name="Cheng Z."/>
            <person name="Deakin J.E."/>
            <person name="Alsop A."/>
            <person name="Thompson K."/>
            <person name="Kirby P."/>
            <person name="Papenfuss A.T."/>
            <person name="Wakefield M.J."/>
            <person name="Olender T."/>
            <person name="Lancet D."/>
            <person name="Huttley G.A."/>
            <person name="Smit A.F."/>
            <person name="Pask A."/>
            <person name="Temple-Smith P."/>
            <person name="Batzer M.A."/>
            <person name="Walker J.A."/>
            <person name="Konkel M.K."/>
            <person name="Harris R.S."/>
            <person name="Whittington C.M."/>
            <person name="Wong E.S."/>
            <person name="Gemmell N.J."/>
            <person name="Buschiazzo E."/>
            <person name="Vargas Jentzsch I.M."/>
            <person name="Merkel A."/>
            <person name="Schmitz J."/>
            <person name="Zemann A."/>
            <person name="Churakov G."/>
            <person name="Kriegs J.O."/>
            <person name="Brosius J."/>
            <person name="Murchison E.P."/>
            <person name="Sachidanandam R."/>
            <person name="Smith C."/>
            <person name="Hannon G.J."/>
            <person name="Tsend-Ayush E."/>
            <person name="McMillan D."/>
            <person name="Attenborough R."/>
            <person name="Rens W."/>
            <person name="Ferguson-Smith M."/>
            <person name="Lefevre C.M."/>
            <person name="Sharp J.A."/>
            <person name="Nicholas K.R."/>
            <person name="Ray D.A."/>
            <person name="Kube M."/>
            <person name="Reinhardt R."/>
            <person name="Pringle T.H."/>
            <person name="Taylor J."/>
            <person name="Jones R.C."/>
            <person name="Nixon B."/>
            <person name="Dacheux J.L."/>
            <person name="Niwa H."/>
            <person name="Sekita Y."/>
            <person name="Huang X."/>
            <person name="Stark A."/>
            <person name="Kheradpour P."/>
            <person name="Kellis M."/>
            <person name="Flicek P."/>
            <person name="Chen Y."/>
            <person name="Webber C."/>
            <person name="Hardison R."/>
            <person name="Nelson J."/>
            <person name="Hallsworth-Pepin K."/>
            <person name="Delehaunty K."/>
            <person name="Markovic C."/>
            <person name="Minx P."/>
            <person name="Feng Y."/>
            <person name="Kremitzki C."/>
            <person name="Mitreva M."/>
            <person name="Glasscock J."/>
            <person name="Wylie T."/>
            <person name="Wohldmann P."/>
            <person name="Thiru P."/>
            <person name="Nhan M.N."/>
            <person name="Pohl C.S."/>
            <person name="Smith S.M."/>
            <person name="Hou S."/>
            <person name="Nefedov M."/>
            <person name="de Jong P.J."/>
            <person name="Renfree M.B."/>
            <person name="Mardis E.R."/>
            <person name="Wilson R.K."/>
        </authorList>
    </citation>
    <scope>NUCLEOTIDE SEQUENCE [LARGE SCALE GENOMIC DNA]</scope>
    <source>
        <strain evidence="7 8">Glennie</strain>
    </source>
</reference>
<feature type="domain" description="PLA2c" evidence="6">
    <location>
        <begin position="1"/>
        <end position="109"/>
    </location>
</feature>
<sequence>MVLGSGGGTRASIACQATLTELAHHGLLDSIMYLSGVSGSTWCMSSLYARGDWSQELEEAEAEMRWRLTEGSWDLDVALEKAKWAADLERYSLTDFWAYFVVYEQTKMV</sequence>